<proteinExistence type="predicted"/>
<name>A0ABR9RW99_9ACTN</name>
<dbReference type="Proteomes" id="UP000756387">
    <property type="component" value="Unassembled WGS sequence"/>
</dbReference>
<dbReference type="Pfam" id="PF07484">
    <property type="entry name" value="Collar"/>
    <property type="match status" value="1"/>
</dbReference>
<accession>A0ABR9RW99</accession>
<dbReference type="SUPFAM" id="SSF88874">
    <property type="entry name" value="Receptor-binding domain of short tail fibre protein gp12"/>
    <property type="match status" value="1"/>
</dbReference>
<protein>
    <submittedName>
        <fullName evidence="2">Phage tail protein</fullName>
    </submittedName>
</protein>
<sequence length="170" mass="18106">MSEPHIGEIRLFAGNYEPVGWAFCHGQQLWISDHEALFTLIGTTYGGNGFTHFAVPDLRGRVPLHQGQGPARVPRTLGEMGGQESVTLTPQMLPPHTHTVRASQETATSRTAVGQAPAVLPGSGKAYAVGPAETVLSQASPVGGGQPHENRQPFLALNYIIALEGIYPSF</sequence>
<dbReference type="InterPro" id="IPR011083">
    <property type="entry name" value="Phage_tail_collar_dom"/>
</dbReference>
<comment type="caution">
    <text evidence="2">The sequence shown here is derived from an EMBL/GenBank/DDBJ whole genome shotgun (WGS) entry which is preliminary data.</text>
</comment>
<reference evidence="2 3" key="1">
    <citation type="submission" date="2020-10" db="EMBL/GenBank/DDBJ databases">
        <title>Nocardioides sp. isolated from sludge.</title>
        <authorList>
            <person name="Zhang X."/>
        </authorList>
    </citation>
    <scope>NUCLEOTIDE SEQUENCE [LARGE SCALE GENOMIC DNA]</scope>
    <source>
        <strain evidence="2 3">Y6</strain>
    </source>
</reference>
<dbReference type="InterPro" id="IPR037053">
    <property type="entry name" value="Phage_tail_collar_dom_sf"/>
</dbReference>
<dbReference type="RefSeq" id="WP_193639142.1">
    <property type="nucleotide sequence ID" value="NZ_JADCSA010000016.1"/>
</dbReference>
<dbReference type="Gene3D" id="3.90.1340.10">
    <property type="entry name" value="Phage tail collar domain"/>
    <property type="match status" value="1"/>
</dbReference>
<evidence type="ECO:0000313" key="2">
    <source>
        <dbReference type="EMBL" id="MBE7325816.1"/>
    </source>
</evidence>
<evidence type="ECO:0000313" key="3">
    <source>
        <dbReference type="Proteomes" id="UP000756387"/>
    </source>
</evidence>
<dbReference type="EMBL" id="JADCSA010000016">
    <property type="protein sequence ID" value="MBE7325816.1"/>
    <property type="molecule type" value="Genomic_DNA"/>
</dbReference>
<keyword evidence="3" id="KW-1185">Reference proteome</keyword>
<evidence type="ECO:0000259" key="1">
    <source>
        <dbReference type="Pfam" id="PF07484"/>
    </source>
</evidence>
<feature type="domain" description="Phage tail collar" evidence="1">
    <location>
        <begin position="7"/>
        <end position="63"/>
    </location>
</feature>
<gene>
    <name evidence="2" type="ORF">IEQ44_14280</name>
</gene>
<organism evidence="2 3">
    <name type="scientific">Nocardioides malaquae</name>
    <dbReference type="NCBI Taxonomy" id="2773426"/>
    <lineage>
        <taxon>Bacteria</taxon>
        <taxon>Bacillati</taxon>
        <taxon>Actinomycetota</taxon>
        <taxon>Actinomycetes</taxon>
        <taxon>Propionibacteriales</taxon>
        <taxon>Nocardioidaceae</taxon>
        <taxon>Nocardioides</taxon>
    </lineage>
</organism>